<name>A0A0G2JBI1_9EURO</name>
<organism evidence="2 3">
    <name type="scientific">[Emmonsia] crescens</name>
    <dbReference type="NCBI Taxonomy" id="73230"/>
    <lineage>
        <taxon>Eukaryota</taxon>
        <taxon>Fungi</taxon>
        <taxon>Dikarya</taxon>
        <taxon>Ascomycota</taxon>
        <taxon>Pezizomycotina</taxon>
        <taxon>Eurotiomycetes</taxon>
        <taxon>Eurotiomycetidae</taxon>
        <taxon>Onygenales</taxon>
        <taxon>Ajellomycetaceae</taxon>
        <taxon>Emergomyces</taxon>
    </lineage>
</organism>
<reference evidence="3" key="1">
    <citation type="journal article" date="2015" name="PLoS Genet.">
        <title>The dynamic genome and transcriptome of the human fungal pathogen Blastomyces and close relative Emmonsia.</title>
        <authorList>
            <person name="Munoz J.F."/>
            <person name="Gauthier G.M."/>
            <person name="Desjardins C.A."/>
            <person name="Gallo J.E."/>
            <person name="Holder J."/>
            <person name="Sullivan T.D."/>
            <person name="Marty A.J."/>
            <person name="Carmen J.C."/>
            <person name="Chen Z."/>
            <person name="Ding L."/>
            <person name="Gujja S."/>
            <person name="Magrini V."/>
            <person name="Misas E."/>
            <person name="Mitreva M."/>
            <person name="Priest M."/>
            <person name="Saif S."/>
            <person name="Whiston E.A."/>
            <person name="Young S."/>
            <person name="Zeng Q."/>
            <person name="Goldman W.E."/>
            <person name="Mardis E.R."/>
            <person name="Taylor J.W."/>
            <person name="McEwen J.G."/>
            <person name="Clay O.K."/>
            <person name="Klein B.S."/>
            <person name="Cuomo C.A."/>
        </authorList>
    </citation>
    <scope>NUCLEOTIDE SEQUENCE [LARGE SCALE GENOMIC DNA]</scope>
    <source>
        <strain evidence="3">UAMH 3008</strain>
    </source>
</reference>
<dbReference type="Proteomes" id="UP000034164">
    <property type="component" value="Unassembled WGS sequence"/>
</dbReference>
<evidence type="ECO:0000313" key="3">
    <source>
        <dbReference type="Proteomes" id="UP000034164"/>
    </source>
</evidence>
<feature type="compositionally biased region" description="Basic and acidic residues" evidence="1">
    <location>
        <begin position="214"/>
        <end position="227"/>
    </location>
</feature>
<protein>
    <submittedName>
        <fullName evidence="2">Uncharacterized protein</fullName>
    </submittedName>
</protein>
<dbReference type="VEuPathDB" id="FungiDB:EMCG_06810"/>
<feature type="compositionally biased region" description="Basic and acidic residues" evidence="1">
    <location>
        <begin position="1"/>
        <end position="13"/>
    </location>
</feature>
<proteinExistence type="predicted"/>
<evidence type="ECO:0000313" key="2">
    <source>
        <dbReference type="EMBL" id="KKZ67521.1"/>
    </source>
</evidence>
<dbReference type="OrthoDB" id="4182290at2759"/>
<comment type="caution">
    <text evidence="2">The sequence shown here is derived from an EMBL/GenBank/DDBJ whole genome shotgun (WGS) entry which is preliminary data.</text>
</comment>
<gene>
    <name evidence="2" type="ORF">EMCG_06810</name>
</gene>
<feature type="compositionally biased region" description="Polar residues" evidence="1">
    <location>
        <begin position="20"/>
        <end position="39"/>
    </location>
</feature>
<feature type="region of interest" description="Disordered" evidence="1">
    <location>
        <begin position="180"/>
        <end position="227"/>
    </location>
</feature>
<accession>A0A0G2JBI1</accession>
<sequence>MSTRTTETRKIEDLVPETGSVDSKSSMTSVPEKNQGTNMAEYQESVTLDSSSTRPTSPVLATQLWEAVAYGSVRCEETATGQAIHITLSRDPLSLQPSKAVPDWARSIRTVLTEKHVVTPFQQMYKPLSQREMGYIRKRLEEYTDRVRRHSHKLDGFDCAVILEDARTLFSYAALLESTTKTQQAEAPSKKRTMRSVGPAGQENHGKRQRRYRSMGDESIRRPEMDY</sequence>
<dbReference type="EMBL" id="LCZI01000237">
    <property type="protein sequence ID" value="KKZ67521.1"/>
    <property type="molecule type" value="Genomic_DNA"/>
</dbReference>
<dbReference type="AlphaFoldDB" id="A0A0G2JBI1"/>
<evidence type="ECO:0000256" key="1">
    <source>
        <dbReference type="SAM" id="MobiDB-lite"/>
    </source>
</evidence>
<feature type="region of interest" description="Disordered" evidence="1">
    <location>
        <begin position="1"/>
        <end position="39"/>
    </location>
</feature>